<dbReference type="OrthoDB" id="174692at2"/>
<keyword evidence="5" id="KW-1185">Reference proteome</keyword>
<dbReference type="RefSeq" id="WP_105042737.1">
    <property type="nucleotide sequence ID" value="NZ_MQWA01000001.1"/>
</dbReference>
<dbReference type="EMBL" id="MQWA01000001">
    <property type="protein sequence ID" value="PQJ28233.1"/>
    <property type="molecule type" value="Genomic_DNA"/>
</dbReference>
<protein>
    <submittedName>
        <fullName evidence="4">Uncharacterized protein</fullName>
    </submittedName>
</protein>
<gene>
    <name evidence="4" type="ORF">BSZ32_06755</name>
</gene>
<sequence>MKKTAIYWASLSLASLPASAQNSNVRLQGINPSGIESKQLSADQAIQSRRAGSTSKRKPLTPAQQRSKIIEEIKINRSNSGIIETRMAVKRTPLKIEKLSEAQLKKLTPAQQITRFKLEVKQIQNDVILSNWPQLKESLAALQNNEATQIYSQILQQLSQPARISPKQEIAATGARSHTQAQYFPPADLLPLADACPSALSPQTLKILAKLIGPNNRPLPSFFEELKKGNSALGLGSEITKSNTAELLILSGLLGQVSPYIPDQAKAQKENDYKALDLLSQYHSAAHQAKMGKQHLPIAWELSRYILSHKEAPYSLRGKSLYRALSLLPELDEDSGREWLKKTFADTDSEGFEILSAVGILSSQTRQNQDANFRLEQLQLQAAAANALIQNTTAATADWSELLTLYLRNWNHEAEHSYKLDSSTSLRPEMQSDRYGNIFYGARQPQSRSSISVSPIRSGDLLELAPSNEWLDLVQENVRMNYLTGASKLFLKVKEEGKAFPLLKEIASTRPETAKDLIREMIRVWADNHNPNAKNNRYRSRYFYMYGMNQRAESIPLTRSKQERNLKELSELIAQVKSLDLDDKFQKEFAEAFTSAHSTAEVWRLETLKKVFGSTKEIEPEVVASLLSRMRTNLAGLWPKQKLQIDAKTKRTDKEQQAQVLRGYAMALGLCKASLNHHPDQWRLMVQMAALTLEESNYKSSIGSNSEHSSDKLASMELFAKAADAYIATLPLDKESDESVQVFTDWFYGSLGSSILEALKSHHQPMNGEFTKIKSTLEKLDTIDPGAAERHLAKFTKVLNQRLANVGPDLKFRYLKSAIDLVGDHANFADGNTVYQYYQDLVTEVKLDSYVDGSSEVSASEPFGLYINLRHTREIEREASGFQKYLVNQSNTRSGYNYGRPAEDYRDKFEKSARAALTENFEIVSITFHNSKVQSRTDKQQGWTLTPYAYIQLKPKGPQVDTIPPLKIDLDFLDTSGYVVLPITSPAIPISANNKTSDRPHRDLKVTMVLDERELDKEKTLKLEIKSSAHGTVPQLDKMLQLPPKGYKVVSIDDRELQIVELDATTDDLAPLSTHEWVVTLATENEAKPTEFSFPELLLPTAKEEGLTLQRYDDVDLVSVEKTISLTETETAGLQPWYFVAGALVLGITGFLTVKSRKAAPVTGPSNVIALPTDLTPVTLLSYLEKISQSPSLNDEQKAKLELEIGQLQASYFGPEALQTDEDNLKSIAQTWQKAV</sequence>
<feature type="chain" id="PRO_5015716345" evidence="3">
    <location>
        <begin position="21"/>
        <end position="1236"/>
    </location>
</feature>
<reference evidence="4 5" key="1">
    <citation type="submission" date="2016-12" db="EMBL/GenBank/DDBJ databases">
        <title>Study of bacterial adaptation to deep sea.</title>
        <authorList>
            <person name="Song J."/>
            <person name="Yoshizawa S."/>
            <person name="Kogure K."/>
        </authorList>
    </citation>
    <scope>NUCLEOTIDE SEQUENCE [LARGE SCALE GENOMIC DNA]</scope>
    <source>
        <strain evidence="4 5">SAORIC-165</strain>
    </source>
</reference>
<feature type="region of interest" description="Disordered" evidence="2">
    <location>
        <begin position="38"/>
        <end position="65"/>
    </location>
</feature>
<proteinExistence type="predicted"/>
<name>A0A2S7U227_9BACT</name>
<feature type="signal peptide" evidence="3">
    <location>
        <begin position="1"/>
        <end position="20"/>
    </location>
</feature>
<evidence type="ECO:0000256" key="3">
    <source>
        <dbReference type="SAM" id="SignalP"/>
    </source>
</evidence>
<evidence type="ECO:0000313" key="5">
    <source>
        <dbReference type="Proteomes" id="UP000239907"/>
    </source>
</evidence>
<evidence type="ECO:0000256" key="1">
    <source>
        <dbReference type="SAM" id="Coils"/>
    </source>
</evidence>
<feature type="compositionally biased region" description="Polar residues" evidence="2">
    <location>
        <begin position="38"/>
        <end position="54"/>
    </location>
</feature>
<feature type="coiled-coil region" evidence="1">
    <location>
        <begin position="361"/>
        <end position="395"/>
    </location>
</feature>
<dbReference type="AlphaFoldDB" id="A0A2S7U227"/>
<comment type="caution">
    <text evidence="4">The sequence shown here is derived from an EMBL/GenBank/DDBJ whole genome shotgun (WGS) entry which is preliminary data.</text>
</comment>
<keyword evidence="1" id="KW-0175">Coiled coil</keyword>
<dbReference type="Proteomes" id="UP000239907">
    <property type="component" value="Unassembled WGS sequence"/>
</dbReference>
<accession>A0A2S7U227</accession>
<keyword evidence="3" id="KW-0732">Signal</keyword>
<evidence type="ECO:0000313" key="4">
    <source>
        <dbReference type="EMBL" id="PQJ28233.1"/>
    </source>
</evidence>
<evidence type="ECO:0000256" key="2">
    <source>
        <dbReference type="SAM" id="MobiDB-lite"/>
    </source>
</evidence>
<organism evidence="4 5">
    <name type="scientific">Rubritalea profundi</name>
    <dbReference type="NCBI Taxonomy" id="1658618"/>
    <lineage>
        <taxon>Bacteria</taxon>
        <taxon>Pseudomonadati</taxon>
        <taxon>Verrucomicrobiota</taxon>
        <taxon>Verrucomicrobiia</taxon>
        <taxon>Verrucomicrobiales</taxon>
        <taxon>Rubritaleaceae</taxon>
        <taxon>Rubritalea</taxon>
    </lineage>
</organism>